<keyword evidence="1" id="KW-0732">Signal</keyword>
<name>A0A2N5VY72_9BASI</name>
<proteinExistence type="predicted"/>
<evidence type="ECO:0000313" key="2">
    <source>
        <dbReference type="EMBL" id="PLW54937.1"/>
    </source>
</evidence>
<accession>A0A2N5VY72</accession>
<dbReference type="EMBL" id="PGCJ01000038">
    <property type="protein sequence ID" value="PLW54937.1"/>
    <property type="molecule type" value="Genomic_DNA"/>
</dbReference>
<evidence type="ECO:0000256" key="1">
    <source>
        <dbReference type="SAM" id="SignalP"/>
    </source>
</evidence>
<keyword evidence="3" id="KW-1185">Reference proteome</keyword>
<dbReference type="AlphaFoldDB" id="A0A2N5VY72"/>
<evidence type="ECO:0000313" key="3">
    <source>
        <dbReference type="Proteomes" id="UP000235388"/>
    </source>
</evidence>
<sequence length="89" mass="10345">MINLKTFLVGLVWFSTLISHSSGTPDDIVSGIEDWKKVDDFFWEKKRLLGDQSRTRIPARQDGHDDSVSRQDGTLHAEFSRQVFIWLYC</sequence>
<comment type="caution">
    <text evidence="2">The sequence shown here is derived from an EMBL/GenBank/DDBJ whole genome shotgun (WGS) entry which is preliminary data.</text>
</comment>
<organism evidence="2 3">
    <name type="scientific">Puccinia coronata f. sp. avenae</name>
    <dbReference type="NCBI Taxonomy" id="200324"/>
    <lineage>
        <taxon>Eukaryota</taxon>
        <taxon>Fungi</taxon>
        <taxon>Dikarya</taxon>
        <taxon>Basidiomycota</taxon>
        <taxon>Pucciniomycotina</taxon>
        <taxon>Pucciniomycetes</taxon>
        <taxon>Pucciniales</taxon>
        <taxon>Pucciniaceae</taxon>
        <taxon>Puccinia</taxon>
    </lineage>
</organism>
<gene>
    <name evidence="2" type="ORF">PCANC_02715</name>
</gene>
<protein>
    <submittedName>
        <fullName evidence="2">Uncharacterized protein</fullName>
    </submittedName>
</protein>
<reference evidence="2 3" key="1">
    <citation type="submission" date="2017-11" db="EMBL/GenBank/DDBJ databases">
        <title>De novo assembly and phasing of dikaryotic genomes from two isolates of Puccinia coronata f. sp. avenae, the causal agent of oat crown rust.</title>
        <authorList>
            <person name="Miller M.E."/>
            <person name="Zhang Y."/>
            <person name="Omidvar V."/>
            <person name="Sperschneider J."/>
            <person name="Schwessinger B."/>
            <person name="Raley C."/>
            <person name="Palmer J.M."/>
            <person name="Garnica D."/>
            <person name="Upadhyaya N."/>
            <person name="Rathjen J."/>
            <person name="Taylor J.M."/>
            <person name="Park R.F."/>
            <person name="Dodds P.N."/>
            <person name="Hirsch C.D."/>
            <person name="Kianian S.F."/>
            <person name="Figueroa M."/>
        </authorList>
    </citation>
    <scope>NUCLEOTIDE SEQUENCE [LARGE SCALE GENOMIC DNA]</scope>
    <source>
        <strain evidence="2">12NC29</strain>
    </source>
</reference>
<feature type="chain" id="PRO_5014976212" evidence="1">
    <location>
        <begin position="24"/>
        <end position="89"/>
    </location>
</feature>
<feature type="signal peptide" evidence="1">
    <location>
        <begin position="1"/>
        <end position="23"/>
    </location>
</feature>
<dbReference type="Proteomes" id="UP000235388">
    <property type="component" value="Unassembled WGS sequence"/>
</dbReference>